<proteinExistence type="predicted"/>
<dbReference type="Proteomes" id="UP001516400">
    <property type="component" value="Unassembled WGS sequence"/>
</dbReference>
<organism evidence="2 3">
    <name type="scientific">Cryptolaemus montrouzieri</name>
    <dbReference type="NCBI Taxonomy" id="559131"/>
    <lineage>
        <taxon>Eukaryota</taxon>
        <taxon>Metazoa</taxon>
        <taxon>Ecdysozoa</taxon>
        <taxon>Arthropoda</taxon>
        <taxon>Hexapoda</taxon>
        <taxon>Insecta</taxon>
        <taxon>Pterygota</taxon>
        <taxon>Neoptera</taxon>
        <taxon>Endopterygota</taxon>
        <taxon>Coleoptera</taxon>
        <taxon>Polyphaga</taxon>
        <taxon>Cucujiformia</taxon>
        <taxon>Coccinelloidea</taxon>
        <taxon>Coccinellidae</taxon>
        <taxon>Scymninae</taxon>
        <taxon>Scymnini</taxon>
        <taxon>Cryptolaemus</taxon>
    </lineage>
</organism>
<evidence type="ECO:0000256" key="1">
    <source>
        <dbReference type="SAM" id="MobiDB-lite"/>
    </source>
</evidence>
<reference evidence="2 3" key="1">
    <citation type="journal article" date="2021" name="BMC Biol.">
        <title>Horizontally acquired antibacterial genes associated with adaptive radiation of ladybird beetles.</title>
        <authorList>
            <person name="Li H.S."/>
            <person name="Tang X.F."/>
            <person name="Huang Y.H."/>
            <person name="Xu Z.Y."/>
            <person name="Chen M.L."/>
            <person name="Du X.Y."/>
            <person name="Qiu B.Y."/>
            <person name="Chen P.T."/>
            <person name="Zhang W."/>
            <person name="Slipinski A."/>
            <person name="Escalona H.E."/>
            <person name="Waterhouse R.M."/>
            <person name="Zwick A."/>
            <person name="Pang H."/>
        </authorList>
    </citation>
    <scope>NUCLEOTIDE SEQUENCE [LARGE SCALE GENOMIC DNA]</scope>
    <source>
        <strain evidence="2">SYSU2018</strain>
    </source>
</reference>
<protein>
    <submittedName>
        <fullName evidence="2">Uncharacterized protein</fullName>
    </submittedName>
</protein>
<evidence type="ECO:0000313" key="2">
    <source>
        <dbReference type="EMBL" id="KAL3278898.1"/>
    </source>
</evidence>
<comment type="caution">
    <text evidence="2">The sequence shown here is derived from an EMBL/GenBank/DDBJ whole genome shotgun (WGS) entry which is preliminary data.</text>
</comment>
<gene>
    <name evidence="2" type="ORF">HHI36_016418</name>
</gene>
<keyword evidence="3" id="KW-1185">Reference proteome</keyword>
<dbReference type="AlphaFoldDB" id="A0ABD2NJE1"/>
<sequence length="94" mass="11203">MSRFSTSPPTGLRERYVMQSLPFKSPKNTVKRMRKSIKTSEIETTNQFESLMEEDIDENLHEDNYPKEEDDKEVEGNRKKRERISPLIIRKKTK</sequence>
<accession>A0ABD2NJE1</accession>
<feature type="region of interest" description="Disordered" evidence="1">
    <location>
        <begin position="1"/>
        <end position="94"/>
    </location>
</feature>
<feature type="compositionally biased region" description="Basic and acidic residues" evidence="1">
    <location>
        <begin position="58"/>
        <end position="77"/>
    </location>
</feature>
<dbReference type="EMBL" id="JABFTP020000124">
    <property type="protein sequence ID" value="KAL3278898.1"/>
    <property type="molecule type" value="Genomic_DNA"/>
</dbReference>
<evidence type="ECO:0000313" key="3">
    <source>
        <dbReference type="Proteomes" id="UP001516400"/>
    </source>
</evidence>
<name>A0ABD2NJE1_9CUCU</name>